<keyword evidence="3" id="KW-1185">Reference proteome</keyword>
<organism evidence="2 3">
    <name type="scientific">Tetraparma gracilis</name>
    <dbReference type="NCBI Taxonomy" id="2962635"/>
    <lineage>
        <taxon>Eukaryota</taxon>
        <taxon>Sar</taxon>
        <taxon>Stramenopiles</taxon>
        <taxon>Ochrophyta</taxon>
        <taxon>Bolidophyceae</taxon>
        <taxon>Parmales</taxon>
        <taxon>Triparmaceae</taxon>
        <taxon>Tetraparma</taxon>
    </lineage>
</organism>
<dbReference type="InterPro" id="IPR013830">
    <property type="entry name" value="SGNH_hydro"/>
</dbReference>
<gene>
    <name evidence="2" type="ORF">TeGR_g7004</name>
</gene>
<dbReference type="Pfam" id="PF13472">
    <property type="entry name" value="Lipase_GDSL_2"/>
    <property type="match status" value="1"/>
</dbReference>
<evidence type="ECO:0000259" key="1">
    <source>
        <dbReference type="Pfam" id="PF13472"/>
    </source>
</evidence>
<dbReference type="InterPro" id="IPR051532">
    <property type="entry name" value="Ester_Hydrolysis_Enzymes"/>
</dbReference>
<evidence type="ECO:0000313" key="2">
    <source>
        <dbReference type="EMBL" id="GMI34809.1"/>
    </source>
</evidence>
<comment type="caution">
    <text evidence="2">The sequence shown here is derived from an EMBL/GenBank/DDBJ whole genome shotgun (WGS) entry which is preliminary data.</text>
</comment>
<feature type="domain" description="SGNH hydrolase-type esterase" evidence="1">
    <location>
        <begin position="5"/>
        <end position="139"/>
    </location>
</feature>
<dbReference type="SUPFAM" id="SSF52266">
    <property type="entry name" value="SGNH hydrolase"/>
    <property type="match status" value="1"/>
</dbReference>
<accession>A0ABQ6MXD9</accession>
<dbReference type="Proteomes" id="UP001165060">
    <property type="component" value="Unassembled WGS sequence"/>
</dbReference>
<dbReference type="InterPro" id="IPR036514">
    <property type="entry name" value="SGNH_hydro_sf"/>
</dbReference>
<name>A0ABQ6MXD9_9STRA</name>
<reference evidence="2 3" key="1">
    <citation type="journal article" date="2023" name="Commun. Biol.">
        <title>Genome analysis of Parmales, the sister group of diatoms, reveals the evolutionary specialization of diatoms from phago-mixotrophs to photoautotrophs.</title>
        <authorList>
            <person name="Ban H."/>
            <person name="Sato S."/>
            <person name="Yoshikawa S."/>
            <person name="Yamada K."/>
            <person name="Nakamura Y."/>
            <person name="Ichinomiya M."/>
            <person name="Sato N."/>
            <person name="Blanc-Mathieu R."/>
            <person name="Endo H."/>
            <person name="Kuwata A."/>
            <person name="Ogata H."/>
        </authorList>
    </citation>
    <scope>NUCLEOTIDE SEQUENCE [LARGE SCALE GENOMIC DNA]</scope>
</reference>
<protein>
    <recommendedName>
        <fullName evidence="1">SGNH hydrolase-type esterase domain-containing protein</fullName>
    </recommendedName>
</protein>
<dbReference type="PANTHER" id="PTHR30383">
    <property type="entry name" value="THIOESTERASE 1/PROTEASE 1/LYSOPHOSPHOLIPASE L1"/>
    <property type="match status" value="1"/>
</dbReference>
<sequence>MRILCFGDSLTAGMVGGASPGYFPYSAALSKALPKHQVLNEGLGGDYAVIMAARLDRYLQDKAAKHRQGIDAVVLWGGTNDLSGGAGPDVIAAGLCACLEACARSGAEALLLTVPELAFERAGGGGIGAAREELNGRIRGGRLWEGGGEGGEGGAVEYNVADVAGALPSIFGEDGEVDETVRGAWYSDGVHMNKKGYARVAEIVKEELKGLLKKKSNRKGAGSG</sequence>
<evidence type="ECO:0000313" key="3">
    <source>
        <dbReference type="Proteomes" id="UP001165060"/>
    </source>
</evidence>
<dbReference type="PANTHER" id="PTHR30383:SF5">
    <property type="entry name" value="SGNH HYDROLASE-TYPE ESTERASE DOMAIN-CONTAINING PROTEIN"/>
    <property type="match status" value="1"/>
</dbReference>
<dbReference type="Gene3D" id="3.40.50.1110">
    <property type="entry name" value="SGNH hydrolase"/>
    <property type="match status" value="1"/>
</dbReference>
<proteinExistence type="predicted"/>
<dbReference type="EMBL" id="BRYB01001841">
    <property type="protein sequence ID" value="GMI34809.1"/>
    <property type="molecule type" value="Genomic_DNA"/>
</dbReference>